<keyword evidence="2" id="KW-0274">FAD</keyword>
<dbReference type="Gene3D" id="3.30.410.10">
    <property type="entry name" value="Cholesterol Oxidase, domain 2"/>
    <property type="match status" value="1"/>
</dbReference>
<evidence type="ECO:0000256" key="1">
    <source>
        <dbReference type="ARBA" id="ARBA00010790"/>
    </source>
</evidence>
<dbReference type="AlphaFoldDB" id="A0A4Z1GM81"/>
<comment type="caution">
    <text evidence="7">The sequence shown here is derived from an EMBL/GenBank/DDBJ whole genome shotgun (WGS) entry which is preliminary data.</text>
</comment>
<protein>
    <recommendedName>
        <fullName evidence="5 6">Glucose-methanol-choline oxidoreductase N-terminal domain-containing protein</fullName>
    </recommendedName>
</protein>
<dbReference type="GO" id="GO:0050660">
    <property type="term" value="F:flavin adenine dinucleotide binding"/>
    <property type="evidence" value="ECO:0007669"/>
    <property type="project" value="InterPro"/>
</dbReference>
<dbReference type="GO" id="GO:0016614">
    <property type="term" value="F:oxidoreductase activity, acting on CH-OH group of donors"/>
    <property type="evidence" value="ECO:0007669"/>
    <property type="project" value="InterPro"/>
</dbReference>
<feature type="compositionally biased region" description="Acidic residues" evidence="3">
    <location>
        <begin position="816"/>
        <end position="829"/>
    </location>
</feature>
<dbReference type="PROSITE" id="PS00623">
    <property type="entry name" value="GMC_OXRED_1"/>
    <property type="match status" value="1"/>
</dbReference>
<dbReference type="InterPro" id="IPR007867">
    <property type="entry name" value="GMC_OxRtase_C"/>
</dbReference>
<keyword evidence="2" id="KW-0285">Flavoprotein</keyword>
<name>A0A4Z1GM81_9HELO</name>
<dbReference type="Pfam" id="PF16010">
    <property type="entry name" value="CDH-cyt"/>
    <property type="match status" value="1"/>
</dbReference>
<feature type="domain" description="Glucose-methanol-choline oxidoreductase N-terminal" evidence="5">
    <location>
        <begin position="317"/>
        <end position="340"/>
    </location>
</feature>
<dbReference type="PANTHER" id="PTHR47190">
    <property type="entry name" value="DEHYDROGENASE, PUTATIVE-RELATED"/>
    <property type="match status" value="1"/>
</dbReference>
<dbReference type="PROSITE" id="PS00624">
    <property type="entry name" value="GMC_OXRED_2"/>
    <property type="match status" value="1"/>
</dbReference>
<dbReference type="CDD" id="cd09630">
    <property type="entry name" value="CDH_like_cytochrome"/>
    <property type="match status" value="1"/>
</dbReference>
<evidence type="ECO:0000256" key="3">
    <source>
        <dbReference type="SAM" id="MobiDB-lite"/>
    </source>
</evidence>
<dbReference type="EMBL" id="PQXK01000121">
    <property type="protein sequence ID" value="TGO36570.1"/>
    <property type="molecule type" value="Genomic_DNA"/>
</dbReference>
<feature type="region of interest" description="Disordered" evidence="3">
    <location>
        <begin position="805"/>
        <end position="829"/>
    </location>
</feature>
<comment type="similarity">
    <text evidence="1 2">Belongs to the GMC oxidoreductase family.</text>
</comment>
<dbReference type="Gene3D" id="2.60.40.1210">
    <property type="entry name" value="Cellobiose dehydrogenase, cytochrome domain"/>
    <property type="match status" value="1"/>
</dbReference>
<keyword evidence="4" id="KW-0732">Signal</keyword>
<gene>
    <name evidence="7" type="ORF">BHYA_0121g00310</name>
</gene>
<dbReference type="InterPro" id="IPR053208">
    <property type="entry name" value="GMC_Oxidoreductase_CD"/>
</dbReference>
<dbReference type="Gene3D" id="3.50.50.60">
    <property type="entry name" value="FAD/NAD(P)-binding domain"/>
    <property type="match status" value="1"/>
</dbReference>
<feature type="domain" description="Glucose-methanol-choline oxidoreductase N-terminal" evidence="6">
    <location>
        <begin position="488"/>
        <end position="502"/>
    </location>
</feature>
<evidence type="ECO:0000313" key="7">
    <source>
        <dbReference type="EMBL" id="TGO36570.1"/>
    </source>
</evidence>
<feature type="signal peptide" evidence="4">
    <location>
        <begin position="1"/>
        <end position="16"/>
    </location>
</feature>
<evidence type="ECO:0000313" key="8">
    <source>
        <dbReference type="Proteomes" id="UP000297814"/>
    </source>
</evidence>
<dbReference type="SUPFAM" id="SSF51905">
    <property type="entry name" value="FAD/NAD(P)-binding domain"/>
    <property type="match status" value="1"/>
</dbReference>
<evidence type="ECO:0000256" key="4">
    <source>
        <dbReference type="SAM" id="SignalP"/>
    </source>
</evidence>
<dbReference type="Pfam" id="PF05199">
    <property type="entry name" value="GMC_oxred_C"/>
    <property type="match status" value="1"/>
</dbReference>
<evidence type="ECO:0000256" key="2">
    <source>
        <dbReference type="RuleBase" id="RU003968"/>
    </source>
</evidence>
<dbReference type="InterPro" id="IPR015920">
    <property type="entry name" value="Cellobiose_DH-like_cyt"/>
</dbReference>
<dbReference type="InterPro" id="IPR000172">
    <property type="entry name" value="GMC_OxRdtase_N"/>
</dbReference>
<dbReference type="InterPro" id="IPR036188">
    <property type="entry name" value="FAD/NAD-bd_sf"/>
</dbReference>
<dbReference type="SUPFAM" id="SSF49344">
    <property type="entry name" value="CBD9-like"/>
    <property type="match status" value="1"/>
</dbReference>
<evidence type="ECO:0000259" key="5">
    <source>
        <dbReference type="PROSITE" id="PS00623"/>
    </source>
</evidence>
<accession>A0A4Z1GM81</accession>
<feature type="chain" id="PRO_5021227227" description="Glucose-methanol-choline oxidoreductase N-terminal domain-containing protein" evidence="4">
    <location>
        <begin position="17"/>
        <end position="829"/>
    </location>
</feature>
<dbReference type="PANTHER" id="PTHR47190:SF4">
    <property type="entry name" value="DEHYDROGENASE, PUTATIVE-RELATED"/>
    <property type="match status" value="1"/>
</dbReference>
<dbReference type="SUPFAM" id="SSF54373">
    <property type="entry name" value="FAD-linked reductases, C-terminal domain"/>
    <property type="match status" value="1"/>
</dbReference>
<organism evidence="7 8">
    <name type="scientific">Botrytis hyacinthi</name>
    <dbReference type="NCBI Taxonomy" id="278943"/>
    <lineage>
        <taxon>Eukaryota</taxon>
        <taxon>Fungi</taxon>
        <taxon>Dikarya</taxon>
        <taxon>Ascomycota</taxon>
        <taxon>Pezizomycotina</taxon>
        <taxon>Leotiomycetes</taxon>
        <taxon>Helotiales</taxon>
        <taxon>Sclerotiniaceae</taxon>
        <taxon>Botrytis</taxon>
    </lineage>
</organism>
<proteinExistence type="inferred from homology"/>
<reference evidence="7 8" key="1">
    <citation type="submission" date="2017-12" db="EMBL/GenBank/DDBJ databases">
        <title>Comparative genomics of Botrytis spp.</title>
        <authorList>
            <person name="Valero-Jimenez C.A."/>
            <person name="Tapia P."/>
            <person name="Veloso J."/>
            <person name="Silva-Moreno E."/>
            <person name="Staats M."/>
            <person name="Valdes J.H."/>
            <person name="Van Kan J.A.L."/>
        </authorList>
    </citation>
    <scope>NUCLEOTIDE SEQUENCE [LARGE SCALE GENOMIC DNA]</scope>
    <source>
        <strain evidence="7 8">Bh0001</strain>
    </source>
</reference>
<sequence>MRTSLLTLGFAARALAQTAVSYVDANTGITFEGATDTTGFRFGMVMEANATSDFIGQIVIPSTAGSGYGGVSLTGSMVGSMLIVAWPSGTDVIASLRETSGYTSPGAYANATAQLLPIAKGTFVNSTHMSYTFLCQACIGNTYTLAAGATQVVVGWAYGNGTVTNAASATDATFSYHGTGYGDFGIQTASAANDNYATWAAMASAATASNTTASTTTTTSTTTTCSNTTVSTSNSTYDYIIAGAGPAGIIVAERLAESGASVLMLERGNVSTYATGGRSTVSWNDTVTQYDVPSMAYYLTSASVSDEYCTDTASMAGCILGGGTMVNALMFVRPQEADFDDKWPTGWKWTDVSASADRLYERNPGTTNPTSNSQRYDQSVWNVLSSFLGNLGWSEVDAIESPNSKTLAYSHPPWDIQDGLRAGPVKSYYPLATAMNNFKAQFNTKVVRGIRSTINSTTFSGVEVENSNTGVRQIINLNTGGKLILAAGAMSTPRILMNSGIGPADQITTVKNGSSCVTLPAESDWIKLPVGKNLKDHPIFTLTFNVTGAMASNSTSLSSTDFTSPSTANIDLFAQQTGPLVQSGQRLNFWTSLNTTSGTKYFQGTCNSPASGQIRIKLYLTHGLTSTGVLGITSSGATEFTTNPWMNTADDQSAMETIIDYFLNAAKNSTMLTASDSTITGASLVSAGTYVTGDHFTGTAIMGETNDGTSVVDTNTQVWGTDNLFVVDASMHPDMPTGNTQAIIMVAAEQAAQKILALAGKTISSTASTTTSSSASSGSSVASASAVSSAAASASAVSGATTSASSAAASSASGGGDDDTCPFGYELDE</sequence>
<dbReference type="Pfam" id="PF00732">
    <property type="entry name" value="GMC_oxred_N"/>
    <property type="match status" value="1"/>
</dbReference>
<evidence type="ECO:0000259" key="6">
    <source>
        <dbReference type="PROSITE" id="PS00624"/>
    </source>
</evidence>
<dbReference type="Proteomes" id="UP000297814">
    <property type="component" value="Unassembled WGS sequence"/>
</dbReference>
<keyword evidence="8" id="KW-1185">Reference proteome</keyword>